<dbReference type="InterPro" id="IPR001245">
    <property type="entry name" value="Ser-Thr/Tyr_kinase_cat_dom"/>
</dbReference>
<evidence type="ECO:0000313" key="6">
    <source>
        <dbReference type="Proteomes" id="UP000515151"/>
    </source>
</evidence>
<keyword evidence="2" id="KW-0067">ATP-binding</keyword>
<evidence type="ECO:0000256" key="4">
    <source>
        <dbReference type="ARBA" id="ARBA00047951"/>
    </source>
</evidence>
<dbReference type="InterPro" id="IPR008271">
    <property type="entry name" value="Ser/Thr_kinase_AS"/>
</dbReference>
<dbReference type="GO" id="GO:0005524">
    <property type="term" value="F:ATP binding"/>
    <property type="evidence" value="ECO:0007669"/>
    <property type="project" value="UniProtKB-KW"/>
</dbReference>
<dbReference type="SMART" id="SM00220">
    <property type="entry name" value="S_TKc"/>
    <property type="match status" value="1"/>
</dbReference>
<evidence type="ECO:0000256" key="3">
    <source>
        <dbReference type="ARBA" id="ARBA00047558"/>
    </source>
</evidence>
<dbReference type="GO" id="GO:0004674">
    <property type="term" value="F:protein serine/threonine kinase activity"/>
    <property type="evidence" value="ECO:0007669"/>
    <property type="project" value="TreeGrafter"/>
</dbReference>
<keyword evidence="1" id="KW-0547">Nucleotide-binding</keyword>
<dbReference type="PROSITE" id="PS50011">
    <property type="entry name" value="PROTEIN_KINASE_DOM"/>
    <property type="match status" value="1"/>
</dbReference>
<reference evidence="7" key="2">
    <citation type="submission" date="2025-08" db="UniProtKB">
        <authorList>
            <consortium name="RefSeq"/>
        </authorList>
    </citation>
    <scope>IDENTIFICATION</scope>
    <source>
        <tissue evidence="7">Leaf</tissue>
    </source>
</reference>
<organism evidence="6 7">
    <name type="scientific">Punica granatum</name>
    <name type="common">Pomegranate</name>
    <dbReference type="NCBI Taxonomy" id="22663"/>
    <lineage>
        <taxon>Eukaryota</taxon>
        <taxon>Viridiplantae</taxon>
        <taxon>Streptophyta</taxon>
        <taxon>Embryophyta</taxon>
        <taxon>Tracheophyta</taxon>
        <taxon>Spermatophyta</taxon>
        <taxon>Magnoliopsida</taxon>
        <taxon>eudicotyledons</taxon>
        <taxon>Gunneridae</taxon>
        <taxon>Pentapetalae</taxon>
        <taxon>rosids</taxon>
        <taxon>malvids</taxon>
        <taxon>Myrtales</taxon>
        <taxon>Lythraceae</taxon>
        <taxon>Punica</taxon>
    </lineage>
</organism>
<dbReference type="OrthoDB" id="4062651at2759"/>
<dbReference type="PROSITE" id="PS00108">
    <property type="entry name" value="PROTEIN_KINASE_ST"/>
    <property type="match status" value="1"/>
</dbReference>
<proteinExistence type="predicted"/>
<dbReference type="Proteomes" id="UP000515151">
    <property type="component" value="Chromosome 2"/>
</dbReference>
<comment type="catalytic activity">
    <reaction evidence="4">
        <text>L-threonyl-[protein] + ATP = O-phospho-L-threonyl-[protein] + ADP + H(+)</text>
        <dbReference type="Rhea" id="RHEA:46608"/>
        <dbReference type="Rhea" id="RHEA-COMP:11060"/>
        <dbReference type="Rhea" id="RHEA-COMP:11605"/>
        <dbReference type="ChEBI" id="CHEBI:15378"/>
        <dbReference type="ChEBI" id="CHEBI:30013"/>
        <dbReference type="ChEBI" id="CHEBI:30616"/>
        <dbReference type="ChEBI" id="CHEBI:61977"/>
        <dbReference type="ChEBI" id="CHEBI:456216"/>
    </reaction>
</comment>
<dbReference type="PANTHER" id="PTHR27005">
    <property type="entry name" value="WALL-ASSOCIATED RECEPTOR KINASE-LIKE 21"/>
    <property type="match status" value="1"/>
</dbReference>
<dbReference type="InterPro" id="IPR011009">
    <property type="entry name" value="Kinase-like_dom_sf"/>
</dbReference>
<dbReference type="AlphaFoldDB" id="A0A6P8C5L3"/>
<evidence type="ECO:0000313" key="7">
    <source>
        <dbReference type="RefSeq" id="XP_031378802.1"/>
    </source>
</evidence>
<dbReference type="Pfam" id="PF07714">
    <property type="entry name" value="PK_Tyr_Ser-Thr"/>
    <property type="match status" value="1"/>
</dbReference>
<accession>A0A6P8C5L3</accession>
<reference evidence="6" key="1">
    <citation type="journal article" date="2020" name="Plant Biotechnol. J.">
        <title>The pomegranate (Punica granatum L.) draft genome dissects genetic divergence between soft- and hard-seeded cultivars.</title>
        <authorList>
            <person name="Luo X."/>
            <person name="Li H."/>
            <person name="Wu Z."/>
            <person name="Yao W."/>
            <person name="Zhao P."/>
            <person name="Cao D."/>
            <person name="Yu H."/>
            <person name="Li K."/>
            <person name="Poudel K."/>
            <person name="Zhao D."/>
            <person name="Zhang F."/>
            <person name="Xia X."/>
            <person name="Chen L."/>
            <person name="Wang Q."/>
            <person name="Jing D."/>
            <person name="Cao S."/>
        </authorList>
    </citation>
    <scope>NUCLEOTIDE SEQUENCE [LARGE SCALE GENOMIC DNA]</scope>
    <source>
        <strain evidence="6">cv. Tunisia</strain>
    </source>
</reference>
<dbReference type="SUPFAM" id="SSF56112">
    <property type="entry name" value="Protein kinase-like (PK-like)"/>
    <property type="match status" value="1"/>
</dbReference>
<dbReference type="InterPro" id="IPR000719">
    <property type="entry name" value="Prot_kinase_dom"/>
</dbReference>
<dbReference type="RefSeq" id="XP_031378802.1">
    <property type="nucleotide sequence ID" value="XM_031522942.1"/>
</dbReference>
<dbReference type="GO" id="GO:0007166">
    <property type="term" value="P:cell surface receptor signaling pathway"/>
    <property type="evidence" value="ECO:0007669"/>
    <property type="project" value="InterPro"/>
</dbReference>
<keyword evidence="6" id="KW-1185">Reference proteome</keyword>
<evidence type="ECO:0000256" key="1">
    <source>
        <dbReference type="ARBA" id="ARBA00022741"/>
    </source>
</evidence>
<sequence length="165" mass="18950">MLTDGRIIAVKKTTAVDEGQVEKFINEVLIPSMISHRNVVKLLGCCLETEVPLLVSKFIPKGTLYQYLHESDKEFPLSWEKRLHLPIEAAEALSYLHSTASIRIYHRDIKSSNILLEEKYRAKIADFETSRTISPDQTRVTKVRQGTFLYLDPIFIVSTWSLLRS</sequence>
<gene>
    <name evidence="7" type="primary">LOC116194191</name>
</gene>
<evidence type="ECO:0000256" key="2">
    <source>
        <dbReference type="ARBA" id="ARBA00022840"/>
    </source>
</evidence>
<protein>
    <submittedName>
        <fullName evidence="7">Wall-associated receptor kinase-like 6</fullName>
    </submittedName>
</protein>
<dbReference type="GeneID" id="116194191"/>
<feature type="domain" description="Protein kinase" evidence="5">
    <location>
        <begin position="1"/>
        <end position="165"/>
    </location>
</feature>
<dbReference type="PANTHER" id="PTHR27005:SF515">
    <property type="entry name" value="WALL-ASSOCIATED RECEPTOR KINASE-LIKE 10-RELATED"/>
    <property type="match status" value="1"/>
</dbReference>
<comment type="catalytic activity">
    <reaction evidence="3">
        <text>L-seryl-[protein] + ATP = O-phospho-L-seryl-[protein] + ADP + H(+)</text>
        <dbReference type="Rhea" id="RHEA:17989"/>
        <dbReference type="Rhea" id="RHEA-COMP:9863"/>
        <dbReference type="Rhea" id="RHEA-COMP:11604"/>
        <dbReference type="ChEBI" id="CHEBI:15378"/>
        <dbReference type="ChEBI" id="CHEBI:29999"/>
        <dbReference type="ChEBI" id="CHEBI:30616"/>
        <dbReference type="ChEBI" id="CHEBI:83421"/>
        <dbReference type="ChEBI" id="CHEBI:456216"/>
    </reaction>
</comment>
<dbReference type="InterPro" id="IPR045274">
    <property type="entry name" value="WAK-like"/>
</dbReference>
<dbReference type="Gene3D" id="1.10.510.10">
    <property type="entry name" value="Transferase(Phosphotransferase) domain 1"/>
    <property type="match status" value="1"/>
</dbReference>
<evidence type="ECO:0000259" key="5">
    <source>
        <dbReference type="PROSITE" id="PS50011"/>
    </source>
</evidence>
<dbReference type="GO" id="GO:0005886">
    <property type="term" value="C:plasma membrane"/>
    <property type="evidence" value="ECO:0007669"/>
    <property type="project" value="TreeGrafter"/>
</dbReference>
<name>A0A6P8C5L3_PUNGR</name>